<dbReference type="EMBL" id="AP011946">
    <property type="protein sequence ID" value="BAM39188.1"/>
    <property type="molecule type" value="Genomic_DNA"/>
</dbReference>
<dbReference type="KEGG" id="tot:TOT_010000648"/>
<dbReference type="RefSeq" id="XP_009689489.1">
    <property type="nucleotide sequence ID" value="XM_009691194.1"/>
</dbReference>
<feature type="chain" id="PRO_5003777967" evidence="2">
    <location>
        <begin position="19"/>
        <end position="269"/>
    </location>
</feature>
<dbReference type="VEuPathDB" id="PiroplasmaDB:TOT_010000648"/>
<evidence type="ECO:0000313" key="4">
    <source>
        <dbReference type="Proteomes" id="UP000003786"/>
    </source>
</evidence>
<dbReference type="GeneID" id="20713539"/>
<feature type="region of interest" description="Disordered" evidence="1">
    <location>
        <begin position="34"/>
        <end position="87"/>
    </location>
</feature>
<feature type="compositionally biased region" description="Low complexity" evidence="1">
    <location>
        <begin position="241"/>
        <end position="258"/>
    </location>
</feature>
<dbReference type="Pfam" id="PF04385">
    <property type="entry name" value="FAINT"/>
    <property type="match status" value="1"/>
</dbReference>
<evidence type="ECO:0000256" key="1">
    <source>
        <dbReference type="SAM" id="MobiDB-lite"/>
    </source>
</evidence>
<dbReference type="InterPro" id="IPR007480">
    <property type="entry name" value="DUF529"/>
</dbReference>
<protein>
    <submittedName>
        <fullName evidence="3">Uncharacterized protein</fullName>
    </submittedName>
</protein>
<sequence length="269" mass="28860">MKLYWFASYILVYLLTHSHWNLVVPVKAGEDASKSEDADASKTEAGEATESQPENVTETKQPDDTESEVSTDVGSSEGSDTGQAHTAKATATEFKLYKDDGNGNPIEMQYDFNRQDFLLTQRFEFKNDVKCVLIKFGDKEVWKKGGQDISEPKVIISINNNYINVRDLNKFANFMRKNTNNEWECVRKSGDNSGNSANQSQSGSTNAKSVSAEGSGEASEQSKDASAEAGSSPDAGSAGESGTTPDADSSGGDGSTDANEQDSSSAPAE</sequence>
<feature type="compositionally biased region" description="Polar residues" evidence="1">
    <location>
        <begin position="70"/>
        <end position="84"/>
    </location>
</feature>
<feature type="compositionally biased region" description="Low complexity" evidence="1">
    <location>
        <begin position="191"/>
        <end position="204"/>
    </location>
</feature>
<feature type="compositionally biased region" description="Polar residues" evidence="1">
    <location>
        <begin position="49"/>
        <end position="59"/>
    </location>
</feature>
<dbReference type="AlphaFoldDB" id="J4C7K3"/>
<feature type="region of interest" description="Disordered" evidence="1">
    <location>
        <begin position="185"/>
        <end position="269"/>
    </location>
</feature>
<proteinExistence type="predicted"/>
<dbReference type="Proteomes" id="UP000003786">
    <property type="component" value="Chromosome 1"/>
</dbReference>
<evidence type="ECO:0000313" key="3">
    <source>
        <dbReference type="EMBL" id="BAM39188.1"/>
    </source>
</evidence>
<feature type="compositionally biased region" description="Basic and acidic residues" evidence="1">
    <location>
        <begin position="34"/>
        <end position="45"/>
    </location>
</feature>
<keyword evidence="4" id="KW-1185">Reference proteome</keyword>
<reference evidence="3 4" key="1">
    <citation type="journal article" date="2012" name="MBio">
        <title>Comparative genome analysis of three eukaryotic parasites with differing abilities to transform leukocytes reveals key mediators of Theileria-induced leukocyte transformation.</title>
        <authorList>
            <person name="Hayashida K."/>
            <person name="Hara Y."/>
            <person name="Abe T."/>
            <person name="Yamasaki C."/>
            <person name="Toyoda A."/>
            <person name="Kosuge T."/>
            <person name="Suzuki Y."/>
            <person name="Sato Y."/>
            <person name="Kawashima S."/>
            <person name="Katayama T."/>
            <person name="Wakaguri H."/>
            <person name="Inoue N."/>
            <person name="Homma K."/>
            <person name="Tada-Umezaki M."/>
            <person name="Yagi Y."/>
            <person name="Fujii Y."/>
            <person name="Habara T."/>
            <person name="Kanehisa M."/>
            <person name="Watanabe H."/>
            <person name="Ito K."/>
            <person name="Gojobori T."/>
            <person name="Sugawara H."/>
            <person name="Imanishi T."/>
            <person name="Weir W."/>
            <person name="Gardner M."/>
            <person name="Pain A."/>
            <person name="Shiels B."/>
            <person name="Hattori M."/>
            <person name="Nene V."/>
            <person name="Sugimoto C."/>
        </authorList>
    </citation>
    <scope>NUCLEOTIDE SEQUENCE [LARGE SCALE GENOMIC DNA]</scope>
    <source>
        <strain evidence="3 4">Shintoku</strain>
    </source>
</reference>
<feature type="signal peptide" evidence="2">
    <location>
        <begin position="1"/>
        <end position="18"/>
    </location>
</feature>
<accession>J4C7K3</accession>
<keyword evidence="2" id="KW-0732">Signal</keyword>
<evidence type="ECO:0000256" key="2">
    <source>
        <dbReference type="SAM" id="SignalP"/>
    </source>
</evidence>
<name>J4C7K3_THEOR</name>
<gene>
    <name evidence="3" type="ORF">TOT_010000648</name>
</gene>
<organism evidence="3 4">
    <name type="scientific">Theileria orientalis strain Shintoku</name>
    <dbReference type="NCBI Taxonomy" id="869250"/>
    <lineage>
        <taxon>Eukaryota</taxon>
        <taxon>Sar</taxon>
        <taxon>Alveolata</taxon>
        <taxon>Apicomplexa</taxon>
        <taxon>Aconoidasida</taxon>
        <taxon>Piroplasmida</taxon>
        <taxon>Theileriidae</taxon>
        <taxon>Theileria</taxon>
    </lineage>
</organism>